<feature type="signal peptide" evidence="1">
    <location>
        <begin position="1"/>
        <end position="24"/>
    </location>
</feature>
<dbReference type="Proteomes" id="UP000018895">
    <property type="component" value="Unassembled WGS sequence"/>
</dbReference>
<evidence type="ECO:0000313" key="3">
    <source>
        <dbReference type="Proteomes" id="UP000018895"/>
    </source>
</evidence>
<evidence type="ECO:0000256" key="1">
    <source>
        <dbReference type="SAM" id="SignalP"/>
    </source>
</evidence>
<feature type="chain" id="PRO_5039354943" evidence="1">
    <location>
        <begin position="25"/>
        <end position="145"/>
    </location>
</feature>
<dbReference type="OrthoDB" id="2921714at2"/>
<comment type="caution">
    <text evidence="2">The sequence shown here is derived from an EMBL/GenBank/DDBJ whole genome shotgun (WGS) entry which is preliminary data.</text>
</comment>
<keyword evidence="3" id="KW-1185">Reference proteome</keyword>
<keyword evidence="1" id="KW-0732">Signal</keyword>
<organism evidence="2 3">
    <name type="scientific">Halalkalibacter hemicellulosilyticusJCM 9152</name>
    <dbReference type="NCBI Taxonomy" id="1236971"/>
    <lineage>
        <taxon>Bacteria</taxon>
        <taxon>Bacillati</taxon>
        <taxon>Bacillota</taxon>
        <taxon>Bacilli</taxon>
        <taxon>Bacillales</taxon>
        <taxon>Bacillaceae</taxon>
        <taxon>Halalkalibacter</taxon>
    </lineage>
</organism>
<reference evidence="2" key="1">
    <citation type="journal article" date="2014" name="Genome Announc.">
        <title>Draft Genome Sequences of Three Alkaliphilic Bacillus Strains, Bacillus wakoensis JCM 9140T, Bacillus akibai JCM 9157T, and Bacillus hemicellulosilyticus JCM 9152T.</title>
        <authorList>
            <person name="Yuki M."/>
            <person name="Oshima K."/>
            <person name="Suda W."/>
            <person name="Oshida Y."/>
            <person name="Kitamura K."/>
            <person name="Iida T."/>
            <person name="Hattori M."/>
            <person name="Ohkuma M."/>
        </authorList>
    </citation>
    <scope>NUCLEOTIDE SEQUENCE [LARGE SCALE GENOMIC DNA]</scope>
    <source>
        <strain evidence="2">JCM 9152</strain>
    </source>
</reference>
<dbReference type="RefSeq" id="WP_035347117.1">
    <property type="nucleotide sequence ID" value="NZ_BAUU01000045.1"/>
</dbReference>
<dbReference type="STRING" id="1236971.JCM9152_4230"/>
<name>W4QM05_9BACI</name>
<dbReference type="AlphaFoldDB" id="W4QM05"/>
<protein>
    <submittedName>
        <fullName evidence="2">Uncharacterized protein</fullName>
    </submittedName>
</protein>
<dbReference type="EMBL" id="BAUU01000045">
    <property type="protein sequence ID" value="GAE32683.1"/>
    <property type="molecule type" value="Genomic_DNA"/>
</dbReference>
<dbReference type="PROSITE" id="PS51257">
    <property type="entry name" value="PROKAR_LIPOPROTEIN"/>
    <property type="match status" value="1"/>
</dbReference>
<accession>W4QM05</accession>
<proteinExistence type="predicted"/>
<evidence type="ECO:0000313" key="2">
    <source>
        <dbReference type="EMBL" id="GAE32683.1"/>
    </source>
</evidence>
<sequence>MKQRLFPIAIILTLLLSACGPQLSLNIDQDETKIFLNEEGTRFSVYVRYENTGQLPSPELYTVFSFSQPLQEKLDDQQSLLFANRDGEPEWFQIDGGKSYAISSDIIEVDSISAEVLENAVTVELYNADDELIAKYVIETIEVTD</sequence>
<gene>
    <name evidence="2" type="ORF">JCM9152_4230</name>
</gene>